<feature type="transmembrane region" description="Helical" evidence="1">
    <location>
        <begin position="161"/>
        <end position="182"/>
    </location>
</feature>
<organism evidence="2 4">
    <name type="scientific">Adineta steineri</name>
    <dbReference type="NCBI Taxonomy" id="433720"/>
    <lineage>
        <taxon>Eukaryota</taxon>
        <taxon>Metazoa</taxon>
        <taxon>Spiralia</taxon>
        <taxon>Gnathifera</taxon>
        <taxon>Rotifera</taxon>
        <taxon>Eurotatoria</taxon>
        <taxon>Bdelloidea</taxon>
        <taxon>Adinetida</taxon>
        <taxon>Adinetidae</taxon>
        <taxon>Adineta</taxon>
    </lineage>
</organism>
<feature type="transmembrane region" description="Helical" evidence="1">
    <location>
        <begin position="241"/>
        <end position="260"/>
    </location>
</feature>
<evidence type="ECO:0000256" key="1">
    <source>
        <dbReference type="SAM" id="Phobius"/>
    </source>
</evidence>
<dbReference type="Proteomes" id="UP000663891">
    <property type="component" value="Unassembled WGS sequence"/>
</dbReference>
<keyword evidence="1" id="KW-0472">Membrane</keyword>
<feature type="transmembrane region" description="Helical" evidence="1">
    <location>
        <begin position="208"/>
        <end position="229"/>
    </location>
</feature>
<dbReference type="EMBL" id="CAJNON010000306">
    <property type="protein sequence ID" value="CAF1184390.1"/>
    <property type="molecule type" value="Genomic_DNA"/>
</dbReference>
<evidence type="ECO:0000313" key="3">
    <source>
        <dbReference type="EMBL" id="CAF3493777.1"/>
    </source>
</evidence>
<feature type="transmembrane region" description="Helical" evidence="1">
    <location>
        <begin position="124"/>
        <end position="141"/>
    </location>
</feature>
<dbReference type="Proteomes" id="UP000663881">
    <property type="component" value="Unassembled WGS sequence"/>
</dbReference>
<dbReference type="AlphaFoldDB" id="A0A814V2R2"/>
<gene>
    <name evidence="3" type="ORF">OKA104_LOCUS1087</name>
    <name evidence="2" type="ORF">VCS650_LOCUS24680</name>
</gene>
<evidence type="ECO:0000313" key="4">
    <source>
        <dbReference type="Proteomes" id="UP000663891"/>
    </source>
</evidence>
<accession>A0A814V2R2</accession>
<feature type="transmembrane region" description="Helical" evidence="1">
    <location>
        <begin position="295"/>
        <end position="315"/>
    </location>
</feature>
<keyword evidence="1" id="KW-0812">Transmembrane</keyword>
<feature type="transmembrane region" description="Helical" evidence="1">
    <location>
        <begin position="80"/>
        <end position="104"/>
    </location>
</feature>
<proteinExistence type="predicted"/>
<evidence type="ECO:0000313" key="2">
    <source>
        <dbReference type="EMBL" id="CAF1184390.1"/>
    </source>
</evidence>
<feature type="transmembrane region" description="Helical" evidence="1">
    <location>
        <begin position="45"/>
        <end position="68"/>
    </location>
</feature>
<name>A0A814V2R2_9BILA</name>
<reference evidence="2" key="1">
    <citation type="submission" date="2021-02" db="EMBL/GenBank/DDBJ databases">
        <authorList>
            <person name="Nowell W R."/>
        </authorList>
    </citation>
    <scope>NUCLEOTIDE SEQUENCE</scope>
</reference>
<dbReference type="OrthoDB" id="10030369at2759"/>
<comment type="caution">
    <text evidence="2">The sequence shown here is derived from an EMBL/GenBank/DDBJ whole genome shotgun (WGS) entry which is preliminary data.</text>
</comment>
<sequence length="363" mass="41515">MVTTAPILPTSTVSYDEILSTSAVPISSTDTITEILSNDYDLTTYLLIIFPFYVCAVLFNFLSIYSILIAKIYRQYLSNVLLAVICAGALFNVHGQMFLILLRWTNDSASNQLCSSSIYLRDSGSILIHTHILLLTFERILANIKKSPANLNNNLIQRAHLFLITMSLISIILSLTVTIYTFTHSNFSSFAGLCIPTNLISYQKYFDWIYFGFGHPFVWLSCLLLGIYFSRKTTISYTTLIPMNRIIFIISISSCFNLLLRTLFDDSIGIGDERPLDINVVPSKSVFYIMNLRDFISIIDKLLIGLLFFLFRPEIRLWLIESMKKFQSNKKETLSPQMLDIRNELDDNYNETDDGNLQFRADT</sequence>
<dbReference type="EMBL" id="CAJOAY010000025">
    <property type="protein sequence ID" value="CAF3493777.1"/>
    <property type="molecule type" value="Genomic_DNA"/>
</dbReference>
<protein>
    <submittedName>
        <fullName evidence="2">Uncharacterized protein</fullName>
    </submittedName>
</protein>
<keyword evidence="1" id="KW-1133">Transmembrane helix</keyword>